<feature type="domain" description="Zn(2)-C6 fungal-type" evidence="7">
    <location>
        <begin position="12"/>
        <end position="40"/>
    </location>
</feature>
<dbReference type="InterPro" id="IPR036864">
    <property type="entry name" value="Zn2-C6_fun-type_DNA-bd_sf"/>
</dbReference>
<dbReference type="GO" id="GO:0000981">
    <property type="term" value="F:DNA-binding transcription factor activity, RNA polymerase II-specific"/>
    <property type="evidence" value="ECO:0007669"/>
    <property type="project" value="InterPro"/>
</dbReference>
<dbReference type="EMBL" id="KZ613960">
    <property type="protein sequence ID" value="PMD32001.1"/>
    <property type="molecule type" value="Genomic_DNA"/>
</dbReference>
<keyword evidence="2" id="KW-0862">Zinc</keyword>
<dbReference type="Gene3D" id="4.10.240.10">
    <property type="entry name" value="Zn(2)-C6 fungal-type DNA-binding domain"/>
    <property type="match status" value="1"/>
</dbReference>
<feature type="non-terminal residue" evidence="8">
    <location>
        <position position="112"/>
    </location>
</feature>
<dbReference type="PANTHER" id="PTHR36206">
    <property type="entry name" value="ASPERCRYPTIN BIOSYNTHESIS CLUSTER-SPECIFIC TRANSCRIPTION REGULATOR ATNN-RELATED"/>
    <property type="match status" value="1"/>
</dbReference>
<keyword evidence="5" id="KW-0804">Transcription</keyword>
<evidence type="ECO:0000256" key="2">
    <source>
        <dbReference type="ARBA" id="ARBA00022833"/>
    </source>
</evidence>
<keyword evidence="6" id="KW-0539">Nucleus</keyword>
<keyword evidence="9" id="KW-1185">Reference proteome</keyword>
<evidence type="ECO:0000256" key="1">
    <source>
        <dbReference type="ARBA" id="ARBA00022723"/>
    </source>
</evidence>
<evidence type="ECO:0000256" key="6">
    <source>
        <dbReference type="ARBA" id="ARBA00023242"/>
    </source>
</evidence>
<organism evidence="8 9">
    <name type="scientific">Hyaloscypha variabilis (strain UAMH 11265 / GT02V1 / F)</name>
    <name type="common">Meliniomyces variabilis</name>
    <dbReference type="NCBI Taxonomy" id="1149755"/>
    <lineage>
        <taxon>Eukaryota</taxon>
        <taxon>Fungi</taxon>
        <taxon>Dikarya</taxon>
        <taxon>Ascomycota</taxon>
        <taxon>Pezizomycotina</taxon>
        <taxon>Leotiomycetes</taxon>
        <taxon>Helotiales</taxon>
        <taxon>Hyaloscyphaceae</taxon>
        <taxon>Hyaloscypha</taxon>
        <taxon>Hyaloscypha variabilis</taxon>
    </lineage>
</organism>
<keyword evidence="4" id="KW-0238">DNA-binding</keyword>
<keyword evidence="3" id="KW-0805">Transcription regulation</keyword>
<feature type="non-terminal residue" evidence="8">
    <location>
        <position position="1"/>
    </location>
</feature>
<dbReference type="Proteomes" id="UP000235786">
    <property type="component" value="Unassembled WGS sequence"/>
</dbReference>
<evidence type="ECO:0000313" key="9">
    <source>
        <dbReference type="Proteomes" id="UP000235786"/>
    </source>
</evidence>
<dbReference type="STRING" id="1149755.A0A2J6R0H7"/>
<dbReference type="PROSITE" id="PS00463">
    <property type="entry name" value="ZN2_CY6_FUNGAL_1"/>
    <property type="match status" value="1"/>
</dbReference>
<sequence length="112" mass="12598">QFRRAHSKTRTGCVVCKIRRVKCDEIKPDCKKCTSTGRKCEGYEKAKPPRGQACNSSTNTSGLYMIVGLPMNTLHSRQLSHIPGHFEPHFWNHIILQSSHSFPAVQHALVAL</sequence>
<dbReference type="SUPFAM" id="SSF57701">
    <property type="entry name" value="Zn2/Cys6 DNA-binding domain"/>
    <property type="match status" value="1"/>
</dbReference>
<name>A0A2J6R0H7_HYAVF</name>
<accession>A0A2J6R0H7</accession>
<evidence type="ECO:0000313" key="8">
    <source>
        <dbReference type="EMBL" id="PMD32001.1"/>
    </source>
</evidence>
<dbReference type="AlphaFoldDB" id="A0A2J6R0H7"/>
<protein>
    <recommendedName>
        <fullName evidence="7">Zn(2)-C6 fungal-type domain-containing protein</fullName>
    </recommendedName>
</protein>
<evidence type="ECO:0000256" key="4">
    <source>
        <dbReference type="ARBA" id="ARBA00023125"/>
    </source>
</evidence>
<dbReference type="Pfam" id="PF00172">
    <property type="entry name" value="Zn_clus"/>
    <property type="match status" value="1"/>
</dbReference>
<dbReference type="SMART" id="SM00066">
    <property type="entry name" value="GAL4"/>
    <property type="match status" value="1"/>
</dbReference>
<evidence type="ECO:0000256" key="3">
    <source>
        <dbReference type="ARBA" id="ARBA00023015"/>
    </source>
</evidence>
<dbReference type="GO" id="GO:0003677">
    <property type="term" value="F:DNA binding"/>
    <property type="evidence" value="ECO:0007669"/>
    <property type="project" value="UniProtKB-KW"/>
</dbReference>
<dbReference type="OrthoDB" id="3598904at2759"/>
<dbReference type="InterPro" id="IPR052360">
    <property type="entry name" value="Transcr_Regulatory_Proteins"/>
</dbReference>
<proteinExistence type="predicted"/>
<dbReference type="PANTHER" id="PTHR36206:SF12">
    <property type="entry name" value="ASPERCRYPTIN BIOSYNTHESIS CLUSTER-SPECIFIC TRANSCRIPTION REGULATOR ATNN-RELATED"/>
    <property type="match status" value="1"/>
</dbReference>
<evidence type="ECO:0000259" key="7">
    <source>
        <dbReference type="PROSITE" id="PS50048"/>
    </source>
</evidence>
<keyword evidence="1" id="KW-0479">Metal-binding</keyword>
<dbReference type="GO" id="GO:0008270">
    <property type="term" value="F:zinc ion binding"/>
    <property type="evidence" value="ECO:0007669"/>
    <property type="project" value="InterPro"/>
</dbReference>
<reference evidence="8" key="1">
    <citation type="submission" date="2016-04" db="EMBL/GenBank/DDBJ databases">
        <title>A degradative enzymes factory behind the ericoid mycorrhizal symbiosis.</title>
        <authorList>
            <consortium name="DOE Joint Genome Institute"/>
            <person name="Martino E."/>
            <person name="Morin E."/>
            <person name="Grelet G."/>
            <person name="Kuo A."/>
            <person name="Kohler A."/>
            <person name="Daghino S."/>
            <person name="Barry K."/>
            <person name="Choi C."/>
            <person name="Cichocki N."/>
            <person name="Clum A."/>
            <person name="Copeland A."/>
            <person name="Hainaut M."/>
            <person name="Haridas S."/>
            <person name="Labutti K."/>
            <person name="Lindquist E."/>
            <person name="Lipzen A."/>
            <person name="Khouja H.-R."/>
            <person name="Murat C."/>
            <person name="Ohm R."/>
            <person name="Olson A."/>
            <person name="Spatafora J."/>
            <person name="Veneault-Fourrey C."/>
            <person name="Henrissat B."/>
            <person name="Grigoriev I."/>
            <person name="Martin F."/>
            <person name="Perotto S."/>
        </authorList>
    </citation>
    <scope>NUCLEOTIDE SEQUENCE [LARGE SCALE GENOMIC DNA]</scope>
    <source>
        <strain evidence="8">F</strain>
    </source>
</reference>
<gene>
    <name evidence="8" type="ORF">L207DRAFT_387679</name>
</gene>
<dbReference type="InterPro" id="IPR001138">
    <property type="entry name" value="Zn2Cys6_DnaBD"/>
</dbReference>
<dbReference type="PROSITE" id="PS50048">
    <property type="entry name" value="ZN2_CY6_FUNGAL_2"/>
    <property type="match status" value="1"/>
</dbReference>
<evidence type="ECO:0000256" key="5">
    <source>
        <dbReference type="ARBA" id="ARBA00023163"/>
    </source>
</evidence>